<keyword evidence="3" id="KW-1185">Reference proteome</keyword>
<evidence type="ECO:0000313" key="3">
    <source>
        <dbReference type="Proteomes" id="UP000194236"/>
    </source>
</evidence>
<sequence length="108" mass="12693">MRMKSMFNNHNRQQPCHCSLNIFIPWYVCGVRYCPINNQQQSDQQQQSQNMQRYRCGVRTCRKRYQFNFAVPNHIHCLSDFDPTISTDTMNAFDAIIINNNNAPSTGE</sequence>
<dbReference type="Pfam" id="PF22873">
    <property type="entry name" value="OAF_C"/>
    <property type="match status" value="1"/>
</dbReference>
<reference evidence="2 3" key="1">
    <citation type="submission" date="2017-03" db="EMBL/GenBank/DDBJ databases">
        <title>Genome Survey of Euroglyphus maynei.</title>
        <authorList>
            <person name="Arlian L.G."/>
            <person name="Morgan M.S."/>
            <person name="Rider S.D."/>
        </authorList>
    </citation>
    <scope>NUCLEOTIDE SEQUENCE [LARGE SCALE GENOMIC DNA]</scope>
    <source>
        <strain evidence="2">Arlian Lab</strain>
        <tissue evidence="2">Whole body</tissue>
    </source>
</reference>
<evidence type="ECO:0000259" key="1">
    <source>
        <dbReference type="Pfam" id="PF22873"/>
    </source>
</evidence>
<dbReference type="InterPro" id="IPR026315">
    <property type="entry name" value="Oaf"/>
</dbReference>
<dbReference type="InterPro" id="IPR053897">
    <property type="entry name" value="Oaf_C"/>
</dbReference>
<name>A0A1Y3AT09_EURMA</name>
<dbReference type="PANTHER" id="PTHR13423:SF2">
    <property type="entry name" value="OUT AT FIRST PROTEIN HOMOLOG"/>
    <property type="match status" value="1"/>
</dbReference>
<dbReference type="EMBL" id="MUJZ01060184">
    <property type="protein sequence ID" value="OTF71600.1"/>
    <property type="molecule type" value="Genomic_DNA"/>
</dbReference>
<dbReference type="Proteomes" id="UP000194236">
    <property type="component" value="Unassembled WGS sequence"/>
</dbReference>
<accession>A0A1Y3AT09</accession>
<protein>
    <recommendedName>
        <fullName evidence="1">Out at first C-terminal domain-containing protein</fullName>
    </recommendedName>
</protein>
<proteinExistence type="predicted"/>
<dbReference type="PANTHER" id="PTHR13423">
    <property type="entry name" value="OUT AT FIRST"/>
    <property type="match status" value="1"/>
</dbReference>
<dbReference type="AlphaFoldDB" id="A0A1Y3AT09"/>
<feature type="domain" description="Out at first C-terminal" evidence="1">
    <location>
        <begin position="9"/>
        <end position="80"/>
    </location>
</feature>
<comment type="caution">
    <text evidence="2">The sequence shown here is derived from an EMBL/GenBank/DDBJ whole genome shotgun (WGS) entry which is preliminary data.</text>
</comment>
<evidence type="ECO:0000313" key="2">
    <source>
        <dbReference type="EMBL" id="OTF71600.1"/>
    </source>
</evidence>
<gene>
    <name evidence="2" type="ORF">BLA29_001928</name>
</gene>
<dbReference type="OrthoDB" id="5947176at2759"/>
<organism evidence="2 3">
    <name type="scientific">Euroglyphus maynei</name>
    <name type="common">Mayne's house dust mite</name>
    <dbReference type="NCBI Taxonomy" id="6958"/>
    <lineage>
        <taxon>Eukaryota</taxon>
        <taxon>Metazoa</taxon>
        <taxon>Ecdysozoa</taxon>
        <taxon>Arthropoda</taxon>
        <taxon>Chelicerata</taxon>
        <taxon>Arachnida</taxon>
        <taxon>Acari</taxon>
        <taxon>Acariformes</taxon>
        <taxon>Sarcoptiformes</taxon>
        <taxon>Astigmata</taxon>
        <taxon>Psoroptidia</taxon>
        <taxon>Analgoidea</taxon>
        <taxon>Pyroglyphidae</taxon>
        <taxon>Pyroglyphinae</taxon>
        <taxon>Euroglyphus</taxon>
    </lineage>
</organism>